<dbReference type="InterPro" id="IPR015797">
    <property type="entry name" value="NUDIX_hydrolase-like_dom_sf"/>
</dbReference>
<evidence type="ECO:0000256" key="1">
    <source>
        <dbReference type="ARBA" id="ARBA00001946"/>
    </source>
</evidence>
<feature type="domain" description="Nudix hydrolase" evidence="6">
    <location>
        <begin position="6"/>
        <end position="137"/>
    </location>
</feature>
<dbReference type="PROSITE" id="PS51462">
    <property type="entry name" value="NUDIX"/>
    <property type="match status" value="1"/>
</dbReference>
<organism evidence="7">
    <name type="scientific">marine metagenome</name>
    <dbReference type="NCBI Taxonomy" id="408172"/>
    <lineage>
        <taxon>unclassified sequences</taxon>
        <taxon>metagenomes</taxon>
        <taxon>ecological metagenomes</taxon>
    </lineage>
</organism>
<evidence type="ECO:0000256" key="3">
    <source>
        <dbReference type="ARBA" id="ARBA00022723"/>
    </source>
</evidence>
<evidence type="ECO:0000256" key="4">
    <source>
        <dbReference type="ARBA" id="ARBA00022801"/>
    </source>
</evidence>
<proteinExistence type="inferred from homology"/>
<sequence>MVDLEFHHWAVAGGLIQGEGGLLLVANRRRGGHLEWTPPGGVVDRGETSILALGREVAEETGLIVETWSSLIYEVSVEFPDREMFLQVQVFRAESWSGSLVFDDPESIVEDGRFVDDREGLRLLETAPRWVSEPVGAWIQNDLAGGDRFDYVAHGMDHQSLVVEQR</sequence>
<dbReference type="Pfam" id="PF00293">
    <property type="entry name" value="NUDIX"/>
    <property type="match status" value="1"/>
</dbReference>
<dbReference type="PROSITE" id="PS00893">
    <property type="entry name" value="NUDIX_BOX"/>
    <property type="match status" value="1"/>
</dbReference>
<keyword evidence="3" id="KW-0479">Metal-binding</keyword>
<gene>
    <name evidence="7" type="ORF">METZ01_LOCUS123953</name>
</gene>
<dbReference type="CDD" id="cd02883">
    <property type="entry name" value="NUDIX_Hydrolase"/>
    <property type="match status" value="1"/>
</dbReference>
<dbReference type="Gene3D" id="3.90.79.10">
    <property type="entry name" value="Nucleoside Triphosphate Pyrophosphohydrolase"/>
    <property type="match status" value="1"/>
</dbReference>
<protein>
    <recommendedName>
        <fullName evidence="6">Nudix hydrolase domain-containing protein</fullName>
    </recommendedName>
</protein>
<dbReference type="GO" id="GO:0005737">
    <property type="term" value="C:cytoplasm"/>
    <property type="evidence" value="ECO:0007669"/>
    <property type="project" value="TreeGrafter"/>
</dbReference>
<dbReference type="PANTHER" id="PTHR43758:SF8">
    <property type="entry name" value="8-OXO-DGTP DIPHOSPHATASE YTKD-RELATED"/>
    <property type="match status" value="1"/>
</dbReference>
<reference evidence="7" key="1">
    <citation type="submission" date="2018-05" db="EMBL/GenBank/DDBJ databases">
        <authorList>
            <person name="Lanie J.A."/>
            <person name="Ng W.-L."/>
            <person name="Kazmierczak K.M."/>
            <person name="Andrzejewski T.M."/>
            <person name="Davidsen T.M."/>
            <person name="Wayne K.J."/>
            <person name="Tettelin H."/>
            <person name="Glass J.I."/>
            <person name="Rusch D."/>
            <person name="Podicherti R."/>
            <person name="Tsui H.-C.T."/>
            <person name="Winkler M.E."/>
        </authorList>
    </citation>
    <scope>NUCLEOTIDE SEQUENCE</scope>
</reference>
<evidence type="ECO:0000259" key="6">
    <source>
        <dbReference type="PROSITE" id="PS51462"/>
    </source>
</evidence>
<dbReference type="InterPro" id="IPR020084">
    <property type="entry name" value="NUDIX_hydrolase_CS"/>
</dbReference>
<name>A0A381Y215_9ZZZZ</name>
<dbReference type="PANTHER" id="PTHR43758">
    <property type="entry name" value="7,8-DIHYDRO-8-OXOGUANINE TRIPHOSPHATASE"/>
    <property type="match status" value="1"/>
</dbReference>
<evidence type="ECO:0000313" key="7">
    <source>
        <dbReference type="EMBL" id="SVA71099.1"/>
    </source>
</evidence>
<evidence type="ECO:0000256" key="2">
    <source>
        <dbReference type="ARBA" id="ARBA00005582"/>
    </source>
</evidence>
<keyword evidence="5" id="KW-0460">Magnesium</keyword>
<dbReference type="EMBL" id="UINC01017221">
    <property type="protein sequence ID" value="SVA71099.1"/>
    <property type="molecule type" value="Genomic_DNA"/>
</dbReference>
<dbReference type="GO" id="GO:0046872">
    <property type="term" value="F:metal ion binding"/>
    <property type="evidence" value="ECO:0007669"/>
    <property type="project" value="UniProtKB-KW"/>
</dbReference>
<dbReference type="InterPro" id="IPR000086">
    <property type="entry name" value="NUDIX_hydrolase_dom"/>
</dbReference>
<evidence type="ECO:0000256" key="5">
    <source>
        <dbReference type="ARBA" id="ARBA00022842"/>
    </source>
</evidence>
<keyword evidence="4" id="KW-0378">Hydrolase</keyword>
<dbReference type="SUPFAM" id="SSF55811">
    <property type="entry name" value="Nudix"/>
    <property type="match status" value="1"/>
</dbReference>
<comment type="similarity">
    <text evidence="2">Belongs to the Nudix hydrolase family.</text>
</comment>
<accession>A0A381Y215</accession>
<dbReference type="GO" id="GO:0016818">
    <property type="term" value="F:hydrolase activity, acting on acid anhydrides, in phosphorus-containing anhydrides"/>
    <property type="evidence" value="ECO:0007669"/>
    <property type="project" value="TreeGrafter"/>
</dbReference>
<dbReference type="AlphaFoldDB" id="A0A381Y215"/>
<comment type="cofactor">
    <cofactor evidence="1">
        <name>Mg(2+)</name>
        <dbReference type="ChEBI" id="CHEBI:18420"/>
    </cofactor>
</comment>